<dbReference type="PANTHER" id="PTHR48022:SF75">
    <property type="entry name" value="GALACTOSE TRANSPORTER-RELATED"/>
    <property type="match status" value="1"/>
</dbReference>
<dbReference type="PROSITE" id="PS00217">
    <property type="entry name" value="SUGAR_TRANSPORT_2"/>
    <property type="match status" value="1"/>
</dbReference>
<dbReference type="AlphaFoldDB" id="A0AAF0F1I9"/>
<comment type="similarity">
    <text evidence="2 9">Belongs to the major facilitator superfamily. Sugar transporter (TC 2.A.1.1) family.</text>
</comment>
<comment type="catalytic activity">
    <reaction evidence="8">
        <text>myo-inositol(out) + H(+)(out) = myo-inositol(in) + H(+)(in)</text>
        <dbReference type="Rhea" id="RHEA:60364"/>
        <dbReference type="ChEBI" id="CHEBI:15378"/>
        <dbReference type="ChEBI" id="CHEBI:17268"/>
    </reaction>
</comment>
<dbReference type="CDD" id="cd17356">
    <property type="entry name" value="MFS_HXT"/>
    <property type="match status" value="1"/>
</dbReference>
<dbReference type="Gene3D" id="1.20.1250.20">
    <property type="entry name" value="MFS general substrate transporter like domains"/>
    <property type="match status" value="1"/>
</dbReference>
<dbReference type="GO" id="GO:0005886">
    <property type="term" value="C:plasma membrane"/>
    <property type="evidence" value="ECO:0007669"/>
    <property type="project" value="TreeGrafter"/>
</dbReference>
<feature type="transmembrane region" description="Helical" evidence="11">
    <location>
        <begin position="304"/>
        <end position="326"/>
    </location>
</feature>
<evidence type="ECO:0000256" key="6">
    <source>
        <dbReference type="ARBA" id="ARBA00022989"/>
    </source>
</evidence>
<sequence>MKLRHKVYGSPVGIVTYLVAILASMGGFLFGWDTGQIADLMLMEDFMIRFAEYHPDPTNPAAFPFKWNSWYQGLIVGLLSIGAIVGALCGSPVADRFGRKIGITTGCVICLVGLIIQVSSVSAWQQIAIGRLIVGIAIGWLSAAVPLYQSETVPRQVRGALVGTYQLFVTLGILLSYVTCYGTRYYSSGGSLQYPQWQKQPTSLGLNPSSAQWRVPIGLGFAWALILGVGILFCPESPRWLGSRGRYDEMLHVLAMVRGVEDNDPYVLTEFYDIKQEVLEDSKVEQKGWLDCFRWEDKTLYRTVLGMLLQSGQQLTGANYFFYYGATIFQSVGISDSYITQIILGAVNTGTTFWGLYALDRFGRRMCLLVGAAWMVMWLIIFATAGVVGKPIAFHLSGEPPNPAHSDGYNKSIGTLMICSACFYILAFASTWGPGVWSAIAEFCAPQTRTKQYALATMSNWVWNFCIGFFTPPITGDINFYYGYIFVGCNVANFLIVYFFLYETNNLTLEAANDMYLDPNVKAWTSTKWVPEGYDTRLGVKQDVETRVQEVGGVAGLPDPDMQNKASDLRVGDKDF</sequence>
<dbReference type="PROSITE" id="PS50850">
    <property type="entry name" value="MFS"/>
    <property type="match status" value="1"/>
</dbReference>
<dbReference type="Pfam" id="PF00083">
    <property type="entry name" value="Sugar_tr"/>
    <property type="match status" value="1"/>
</dbReference>
<evidence type="ECO:0000256" key="5">
    <source>
        <dbReference type="ARBA" id="ARBA00022692"/>
    </source>
</evidence>
<feature type="transmembrane region" description="Helical" evidence="11">
    <location>
        <begin position="127"/>
        <end position="148"/>
    </location>
</feature>
<feature type="transmembrane region" description="Helical" evidence="11">
    <location>
        <begin position="101"/>
        <end position="121"/>
    </location>
</feature>
<evidence type="ECO:0000256" key="10">
    <source>
        <dbReference type="SAM" id="MobiDB-lite"/>
    </source>
</evidence>
<dbReference type="GeneID" id="85224708"/>
<evidence type="ECO:0000256" key="11">
    <source>
        <dbReference type="SAM" id="Phobius"/>
    </source>
</evidence>
<feature type="transmembrane region" description="Helical" evidence="11">
    <location>
        <begin position="366"/>
        <end position="393"/>
    </location>
</feature>
<feature type="transmembrane region" description="Helical" evidence="11">
    <location>
        <begin position="213"/>
        <end position="234"/>
    </location>
</feature>
<name>A0AAF0F1I9_9BASI</name>
<feature type="transmembrane region" description="Helical" evidence="11">
    <location>
        <begin position="480"/>
        <end position="501"/>
    </location>
</feature>
<keyword evidence="14" id="KW-1185">Reference proteome</keyword>
<dbReference type="PRINTS" id="PR00171">
    <property type="entry name" value="SUGRTRNSPORT"/>
</dbReference>
<dbReference type="PANTHER" id="PTHR48022">
    <property type="entry name" value="PLASTIDIC GLUCOSE TRANSPORTER 4"/>
    <property type="match status" value="1"/>
</dbReference>
<feature type="region of interest" description="Disordered" evidence="10">
    <location>
        <begin position="554"/>
        <end position="576"/>
    </location>
</feature>
<feature type="compositionally biased region" description="Basic and acidic residues" evidence="10">
    <location>
        <begin position="567"/>
        <end position="576"/>
    </location>
</feature>
<dbReference type="InterPro" id="IPR036259">
    <property type="entry name" value="MFS_trans_sf"/>
</dbReference>
<proteinExistence type="inferred from homology"/>
<keyword evidence="4" id="KW-0762">Sugar transport</keyword>
<dbReference type="FunFam" id="1.20.1250.20:FF:000044">
    <property type="entry name" value="Hexose transporter Hxt3p"/>
    <property type="match status" value="1"/>
</dbReference>
<feature type="transmembrane region" description="Helical" evidence="11">
    <location>
        <begin position="413"/>
        <end position="432"/>
    </location>
</feature>
<dbReference type="NCBIfam" id="TIGR00879">
    <property type="entry name" value="SP"/>
    <property type="match status" value="1"/>
</dbReference>
<dbReference type="PROSITE" id="PS00216">
    <property type="entry name" value="SUGAR_TRANSPORT_1"/>
    <property type="match status" value="2"/>
</dbReference>
<evidence type="ECO:0000256" key="3">
    <source>
        <dbReference type="ARBA" id="ARBA00022448"/>
    </source>
</evidence>
<organism evidence="13 14">
    <name type="scientific">Malassezia japonica</name>
    <dbReference type="NCBI Taxonomy" id="223818"/>
    <lineage>
        <taxon>Eukaryota</taxon>
        <taxon>Fungi</taxon>
        <taxon>Dikarya</taxon>
        <taxon>Basidiomycota</taxon>
        <taxon>Ustilaginomycotina</taxon>
        <taxon>Malasseziomycetes</taxon>
        <taxon>Malasseziales</taxon>
        <taxon>Malasseziaceae</taxon>
        <taxon>Malassezia</taxon>
    </lineage>
</organism>
<evidence type="ECO:0000256" key="7">
    <source>
        <dbReference type="ARBA" id="ARBA00023136"/>
    </source>
</evidence>
<evidence type="ECO:0000256" key="9">
    <source>
        <dbReference type="RuleBase" id="RU003346"/>
    </source>
</evidence>
<dbReference type="SUPFAM" id="SSF103473">
    <property type="entry name" value="MFS general substrate transporter"/>
    <property type="match status" value="1"/>
</dbReference>
<keyword evidence="7 11" id="KW-0472">Membrane</keyword>
<accession>A0AAF0F1I9</accession>
<keyword evidence="6 11" id="KW-1133">Transmembrane helix</keyword>
<dbReference type="InterPro" id="IPR005829">
    <property type="entry name" value="Sugar_transporter_CS"/>
</dbReference>
<feature type="transmembrane region" description="Helical" evidence="11">
    <location>
        <begin position="338"/>
        <end position="359"/>
    </location>
</feature>
<dbReference type="Proteomes" id="UP001217754">
    <property type="component" value="Chromosome 1"/>
</dbReference>
<dbReference type="GO" id="GO:0005351">
    <property type="term" value="F:carbohydrate:proton symporter activity"/>
    <property type="evidence" value="ECO:0007669"/>
    <property type="project" value="TreeGrafter"/>
</dbReference>
<gene>
    <name evidence="13" type="ORF">MJAP1_001059</name>
</gene>
<feature type="domain" description="Major facilitator superfamily (MFS) profile" evidence="12">
    <location>
        <begin position="19"/>
        <end position="505"/>
    </location>
</feature>
<evidence type="ECO:0000256" key="1">
    <source>
        <dbReference type="ARBA" id="ARBA00004141"/>
    </source>
</evidence>
<keyword evidence="5 11" id="KW-0812">Transmembrane</keyword>
<reference evidence="13" key="1">
    <citation type="submission" date="2023-03" db="EMBL/GenBank/DDBJ databases">
        <title>Mating type loci evolution in Malassezia.</title>
        <authorList>
            <person name="Coelho M.A."/>
        </authorList>
    </citation>
    <scope>NUCLEOTIDE SEQUENCE</scope>
    <source>
        <strain evidence="13">CBS 9431</strain>
    </source>
</reference>
<keyword evidence="3 9" id="KW-0813">Transport</keyword>
<dbReference type="InterPro" id="IPR020846">
    <property type="entry name" value="MFS_dom"/>
</dbReference>
<dbReference type="InterPro" id="IPR003663">
    <property type="entry name" value="Sugar/inositol_transpt"/>
</dbReference>
<dbReference type="RefSeq" id="XP_060121008.1">
    <property type="nucleotide sequence ID" value="XM_060265025.1"/>
</dbReference>
<evidence type="ECO:0000259" key="12">
    <source>
        <dbReference type="PROSITE" id="PS50850"/>
    </source>
</evidence>
<evidence type="ECO:0000256" key="2">
    <source>
        <dbReference type="ARBA" id="ARBA00010992"/>
    </source>
</evidence>
<evidence type="ECO:0000256" key="4">
    <source>
        <dbReference type="ARBA" id="ARBA00022597"/>
    </source>
</evidence>
<evidence type="ECO:0000256" key="8">
    <source>
        <dbReference type="ARBA" id="ARBA00049119"/>
    </source>
</evidence>
<dbReference type="InterPro" id="IPR005828">
    <property type="entry name" value="MFS_sugar_transport-like"/>
</dbReference>
<feature type="transmembrane region" description="Helical" evidence="11">
    <location>
        <begin position="70"/>
        <end position="89"/>
    </location>
</feature>
<dbReference type="InterPro" id="IPR050360">
    <property type="entry name" value="MFS_Sugar_Transporters"/>
</dbReference>
<evidence type="ECO:0000313" key="13">
    <source>
        <dbReference type="EMBL" id="WFD38111.1"/>
    </source>
</evidence>
<feature type="transmembrane region" description="Helical" evidence="11">
    <location>
        <begin position="12"/>
        <end position="32"/>
    </location>
</feature>
<feature type="transmembrane region" description="Helical" evidence="11">
    <location>
        <begin position="453"/>
        <end position="474"/>
    </location>
</feature>
<feature type="transmembrane region" description="Helical" evidence="11">
    <location>
        <begin position="160"/>
        <end position="178"/>
    </location>
</feature>
<protein>
    <recommendedName>
        <fullName evidence="12">Major facilitator superfamily (MFS) profile domain-containing protein</fullName>
    </recommendedName>
</protein>
<comment type="subcellular location">
    <subcellularLocation>
        <location evidence="1">Membrane</location>
        <topology evidence="1">Multi-pass membrane protein</topology>
    </subcellularLocation>
</comment>
<dbReference type="EMBL" id="CP119958">
    <property type="protein sequence ID" value="WFD38111.1"/>
    <property type="molecule type" value="Genomic_DNA"/>
</dbReference>
<evidence type="ECO:0000313" key="14">
    <source>
        <dbReference type="Proteomes" id="UP001217754"/>
    </source>
</evidence>